<comment type="caution">
    <text evidence="1">The sequence shown here is derived from an EMBL/GenBank/DDBJ whole genome shotgun (WGS) entry which is preliminary data.</text>
</comment>
<protein>
    <submittedName>
        <fullName evidence="1">Uncharacterized protein</fullName>
    </submittedName>
</protein>
<dbReference type="AlphaFoldDB" id="A0A9W9K8J5"/>
<dbReference type="Proteomes" id="UP001141434">
    <property type="component" value="Unassembled WGS sequence"/>
</dbReference>
<proteinExistence type="predicted"/>
<accession>A0A9W9K8J5</accession>
<evidence type="ECO:0000313" key="1">
    <source>
        <dbReference type="EMBL" id="KAJ5096466.1"/>
    </source>
</evidence>
<keyword evidence="2" id="KW-1185">Reference proteome</keyword>
<evidence type="ECO:0000313" key="2">
    <source>
        <dbReference type="Proteomes" id="UP001141434"/>
    </source>
</evidence>
<dbReference type="EMBL" id="JAPMSZ010000007">
    <property type="protein sequence ID" value="KAJ5096466.1"/>
    <property type="molecule type" value="Genomic_DNA"/>
</dbReference>
<dbReference type="GeneID" id="81395572"/>
<organism evidence="1 2">
    <name type="scientific">Penicillium alfredii</name>
    <dbReference type="NCBI Taxonomy" id="1506179"/>
    <lineage>
        <taxon>Eukaryota</taxon>
        <taxon>Fungi</taxon>
        <taxon>Dikarya</taxon>
        <taxon>Ascomycota</taxon>
        <taxon>Pezizomycotina</taxon>
        <taxon>Eurotiomycetes</taxon>
        <taxon>Eurotiomycetidae</taxon>
        <taxon>Eurotiales</taxon>
        <taxon>Aspergillaceae</taxon>
        <taxon>Penicillium</taxon>
    </lineage>
</organism>
<reference evidence="1" key="2">
    <citation type="journal article" date="2023" name="IMA Fungus">
        <title>Comparative genomic study of the Penicillium genus elucidates a diverse pangenome and 15 lateral gene transfer events.</title>
        <authorList>
            <person name="Petersen C."/>
            <person name="Sorensen T."/>
            <person name="Nielsen M.R."/>
            <person name="Sondergaard T.E."/>
            <person name="Sorensen J.L."/>
            <person name="Fitzpatrick D.A."/>
            <person name="Frisvad J.C."/>
            <person name="Nielsen K.L."/>
        </authorList>
    </citation>
    <scope>NUCLEOTIDE SEQUENCE</scope>
    <source>
        <strain evidence="1">IBT 34128</strain>
    </source>
</reference>
<gene>
    <name evidence="1" type="ORF">NUU61_005822</name>
</gene>
<name>A0A9W9K8J5_9EURO</name>
<reference evidence="1" key="1">
    <citation type="submission" date="2022-11" db="EMBL/GenBank/DDBJ databases">
        <authorList>
            <person name="Petersen C."/>
        </authorList>
    </citation>
    <scope>NUCLEOTIDE SEQUENCE</scope>
    <source>
        <strain evidence="1">IBT 34128</strain>
    </source>
</reference>
<dbReference type="RefSeq" id="XP_056512017.1">
    <property type="nucleotide sequence ID" value="XM_056656404.1"/>
</dbReference>
<sequence length="72" mass="7781">MTIEVAFVAKEDEGVYVSYSPTQAVATKVPAGQHSKENEFASSVIIRRKDDSTQMDGFIENGAKAGFKGLRA</sequence>